<dbReference type="Gene3D" id="1.10.10.440">
    <property type="entry name" value="FF domain"/>
    <property type="match status" value="1"/>
</dbReference>
<feature type="compositionally biased region" description="Low complexity" evidence="1">
    <location>
        <begin position="48"/>
        <end position="70"/>
    </location>
</feature>
<proteinExistence type="predicted"/>
<dbReference type="Pfam" id="PF01846">
    <property type="entry name" value="FF"/>
    <property type="match status" value="1"/>
</dbReference>
<feature type="region of interest" description="Disordered" evidence="1">
    <location>
        <begin position="188"/>
        <end position="213"/>
    </location>
</feature>
<protein>
    <submittedName>
        <fullName evidence="5">WSC domain-containing protein</fullName>
    </submittedName>
</protein>
<keyword evidence="6" id="KW-1185">Reference proteome</keyword>
<dbReference type="EMBL" id="CAMXCT030006822">
    <property type="protein sequence ID" value="CAL4807906.1"/>
    <property type="molecule type" value="Genomic_DNA"/>
</dbReference>
<feature type="compositionally biased region" description="Polar residues" evidence="1">
    <location>
        <begin position="29"/>
        <end position="47"/>
    </location>
</feature>
<feature type="compositionally biased region" description="Basic residues" evidence="1">
    <location>
        <begin position="636"/>
        <end position="652"/>
    </location>
</feature>
<dbReference type="InterPro" id="IPR036517">
    <property type="entry name" value="FF_domain_sf"/>
</dbReference>
<feature type="region of interest" description="Disordered" evidence="1">
    <location>
        <begin position="603"/>
        <end position="658"/>
    </location>
</feature>
<sequence length="658" mass="70705">MMRREKDGNAAGKDDPEDGESGDELDPNEASSDSSVDGPSALSSSNITAAVNTTADSNTTATSNTSENTTVYGSVPANATGTSDNTEGSEDTKDKSDTDSEVSSEDTSGADTGESIGSGSTEPADGESVESSEQTADTGSKDSADSTESTDSTESEESVPDSAAGASDNEAQGTADTADDTADMAAMAGNSADSPAESTESLPSSSESESSESAAFINLQGRKPHLQHTGWLCATCTHILQTLVEARTMYDLMTMYGSCEPSLTQVGSGWLRLAPVGSMACRDCQTLSDIVRPQNEEVGIAPLSWRQDRHEASFMSQDPSSTMTTTFYFTLVSTNKYCAPGRQAFENAMKYPDNRYTKARCVGVALLAYFVDLARAEANAKSGYKKNVGNYQMKACFEYVLAEKSCGKYFDFGVVDGACDCVPQSHSECKEADAENYHVYLIQKGGPEAMVEVNDQGMAVKVNGEAVPFQLKTNQTPEDRAWLKLSFDDPDMGALPTADRHADGDAGGGPAPGVRKKAENGEKEDKEDDEENEKDDGEEDGEKDDGEAREAFVDLLVKTKAISVGTSYEDAERMLCKKAAWKAVDAQTRKECFEIFVDHLDDVGHKKKKKKDKAKKNKKKKQKEDEEEEEAEEGPRKKKNKKGEKRKAKVPKKSSVSS</sequence>
<dbReference type="AlphaFoldDB" id="A0A9P1GT42"/>
<gene>
    <name evidence="3" type="ORF">C1SCF055_LOCUS45000</name>
</gene>
<evidence type="ECO:0000313" key="5">
    <source>
        <dbReference type="EMBL" id="CAL4807906.1"/>
    </source>
</evidence>
<evidence type="ECO:0000313" key="6">
    <source>
        <dbReference type="Proteomes" id="UP001152797"/>
    </source>
</evidence>
<feature type="compositionally biased region" description="Basic and acidic residues" evidence="1">
    <location>
        <begin position="1"/>
        <end position="14"/>
    </location>
</feature>
<feature type="compositionally biased region" description="Basic residues" evidence="1">
    <location>
        <begin position="605"/>
        <end position="621"/>
    </location>
</feature>
<dbReference type="SUPFAM" id="SSF81698">
    <property type="entry name" value="FF domain"/>
    <property type="match status" value="1"/>
</dbReference>
<organism evidence="3">
    <name type="scientific">Cladocopium goreaui</name>
    <dbReference type="NCBI Taxonomy" id="2562237"/>
    <lineage>
        <taxon>Eukaryota</taxon>
        <taxon>Sar</taxon>
        <taxon>Alveolata</taxon>
        <taxon>Dinophyceae</taxon>
        <taxon>Suessiales</taxon>
        <taxon>Symbiodiniaceae</taxon>
        <taxon>Cladocopium</taxon>
    </lineage>
</organism>
<feature type="region of interest" description="Disordered" evidence="1">
    <location>
        <begin position="493"/>
        <end position="547"/>
    </location>
</feature>
<reference evidence="4" key="2">
    <citation type="submission" date="2024-04" db="EMBL/GenBank/DDBJ databases">
        <authorList>
            <person name="Chen Y."/>
            <person name="Shah S."/>
            <person name="Dougan E. K."/>
            <person name="Thang M."/>
            <person name="Chan C."/>
        </authorList>
    </citation>
    <scope>NUCLEOTIDE SEQUENCE [LARGE SCALE GENOMIC DNA]</scope>
</reference>
<evidence type="ECO:0000313" key="3">
    <source>
        <dbReference type="EMBL" id="CAI4020594.1"/>
    </source>
</evidence>
<dbReference type="OrthoDB" id="439312at2759"/>
<reference evidence="3" key="1">
    <citation type="submission" date="2022-10" db="EMBL/GenBank/DDBJ databases">
        <authorList>
            <person name="Chen Y."/>
            <person name="Dougan E. K."/>
            <person name="Chan C."/>
            <person name="Rhodes N."/>
            <person name="Thang M."/>
        </authorList>
    </citation>
    <scope>NUCLEOTIDE SEQUENCE</scope>
</reference>
<name>A0A9P1GT42_9DINO</name>
<feature type="compositionally biased region" description="Polar residues" evidence="1">
    <location>
        <begin position="77"/>
        <end position="86"/>
    </location>
</feature>
<feature type="domain" description="FF" evidence="2">
    <location>
        <begin position="547"/>
        <end position="594"/>
    </location>
</feature>
<dbReference type="Proteomes" id="UP001152797">
    <property type="component" value="Unassembled WGS sequence"/>
</dbReference>
<evidence type="ECO:0000256" key="1">
    <source>
        <dbReference type="SAM" id="MobiDB-lite"/>
    </source>
</evidence>
<accession>A0A9P1GT42</accession>
<dbReference type="EMBL" id="CAMXCT010006822">
    <property type="protein sequence ID" value="CAI4020594.1"/>
    <property type="molecule type" value="Genomic_DNA"/>
</dbReference>
<feature type="region of interest" description="Disordered" evidence="1">
    <location>
        <begin position="1"/>
        <end position="176"/>
    </location>
</feature>
<feature type="compositionally biased region" description="Acidic residues" evidence="1">
    <location>
        <begin position="15"/>
        <end position="27"/>
    </location>
</feature>
<evidence type="ECO:0000313" key="4">
    <source>
        <dbReference type="EMBL" id="CAL1173969.1"/>
    </source>
</evidence>
<dbReference type="EMBL" id="CAMXCT020006822">
    <property type="protein sequence ID" value="CAL1173969.1"/>
    <property type="molecule type" value="Genomic_DNA"/>
</dbReference>
<dbReference type="InterPro" id="IPR002713">
    <property type="entry name" value="FF_domain"/>
</dbReference>
<comment type="caution">
    <text evidence="3">The sequence shown here is derived from an EMBL/GenBank/DDBJ whole genome shotgun (WGS) entry which is preliminary data.</text>
</comment>
<feature type="compositionally biased region" description="Acidic residues" evidence="1">
    <location>
        <begin position="525"/>
        <end position="545"/>
    </location>
</feature>
<evidence type="ECO:0000259" key="2">
    <source>
        <dbReference type="Pfam" id="PF01846"/>
    </source>
</evidence>